<evidence type="ECO:0000259" key="5">
    <source>
        <dbReference type="PROSITE" id="PS51007"/>
    </source>
</evidence>
<protein>
    <submittedName>
        <fullName evidence="6">C-type cytochrome</fullName>
    </submittedName>
</protein>
<dbReference type="PANTHER" id="PTHR33751">
    <property type="entry name" value="CBB3-TYPE CYTOCHROME C OXIDASE SUBUNIT FIXP"/>
    <property type="match status" value="1"/>
</dbReference>
<keyword evidence="7" id="KW-1185">Reference proteome</keyword>
<keyword evidence="2 4" id="KW-0479">Metal-binding</keyword>
<sequence length="240" mass="26537">MIKETKQSVHSNKRTPLLLLALVILLTCFQSGLVAKEKTYPTLERGAEVFKQRCTLCHGSQGMGEGRIPLKIKSYPDTNIVNASKAKTKDDIHNTIVYGGLLEGIDKYMPPMGDELTWTEIESVAMFVFALRQDPEKHLALLRAKSDQTVSSSLGRDTYSARCVLCHGKNGLGDGRMSKIIKSPPPFNLTVSAVPAEYIKLIVSKGGKELGRSEQMPPWGDQLSEDEINAVTEYLISIRE</sequence>
<dbReference type="SUPFAM" id="SSF46626">
    <property type="entry name" value="Cytochrome c"/>
    <property type="match status" value="2"/>
</dbReference>
<comment type="caution">
    <text evidence="6">The sequence shown here is derived from an EMBL/GenBank/DDBJ whole genome shotgun (WGS) entry which is preliminary data.</text>
</comment>
<evidence type="ECO:0000313" key="6">
    <source>
        <dbReference type="EMBL" id="MDT0593324.1"/>
    </source>
</evidence>
<dbReference type="Pfam" id="PF13442">
    <property type="entry name" value="Cytochrome_CBB3"/>
    <property type="match status" value="2"/>
</dbReference>
<dbReference type="InterPro" id="IPR050597">
    <property type="entry name" value="Cytochrome_c_Oxidase_Subunit"/>
</dbReference>
<evidence type="ECO:0000256" key="4">
    <source>
        <dbReference type="PROSITE-ProRule" id="PRU00433"/>
    </source>
</evidence>
<evidence type="ECO:0000256" key="2">
    <source>
        <dbReference type="ARBA" id="ARBA00022723"/>
    </source>
</evidence>
<organism evidence="6 7">
    <name type="scientific">Glaciecola petra</name>
    <dbReference type="NCBI Taxonomy" id="3075602"/>
    <lineage>
        <taxon>Bacteria</taxon>
        <taxon>Pseudomonadati</taxon>
        <taxon>Pseudomonadota</taxon>
        <taxon>Gammaproteobacteria</taxon>
        <taxon>Alteromonadales</taxon>
        <taxon>Alteromonadaceae</taxon>
        <taxon>Glaciecola</taxon>
    </lineage>
</organism>
<dbReference type="EMBL" id="JAVRHX010000001">
    <property type="protein sequence ID" value="MDT0593324.1"/>
    <property type="molecule type" value="Genomic_DNA"/>
</dbReference>
<name>A0ABU2ZL22_9ALTE</name>
<reference evidence="6 7" key="1">
    <citation type="submission" date="2023-09" db="EMBL/GenBank/DDBJ databases">
        <authorList>
            <person name="Rey-Velasco X."/>
        </authorList>
    </citation>
    <scope>NUCLEOTIDE SEQUENCE [LARGE SCALE GENOMIC DNA]</scope>
    <source>
        <strain evidence="6 7">P117</strain>
    </source>
</reference>
<dbReference type="RefSeq" id="WP_311366846.1">
    <property type="nucleotide sequence ID" value="NZ_JAVRHX010000001.1"/>
</dbReference>
<dbReference type="Gene3D" id="1.10.760.10">
    <property type="entry name" value="Cytochrome c-like domain"/>
    <property type="match status" value="2"/>
</dbReference>
<dbReference type="PROSITE" id="PS51007">
    <property type="entry name" value="CYTC"/>
    <property type="match status" value="1"/>
</dbReference>
<feature type="domain" description="Cytochrome c" evidence="5">
    <location>
        <begin position="41"/>
        <end position="239"/>
    </location>
</feature>
<evidence type="ECO:0000313" key="7">
    <source>
        <dbReference type="Proteomes" id="UP001253545"/>
    </source>
</evidence>
<dbReference type="PANTHER" id="PTHR33751:SF1">
    <property type="entry name" value="CBB3-TYPE CYTOCHROME C OXIDASE SUBUNIT FIXP"/>
    <property type="match status" value="1"/>
</dbReference>
<keyword evidence="3 4" id="KW-0408">Iron</keyword>
<evidence type="ECO:0000256" key="3">
    <source>
        <dbReference type="ARBA" id="ARBA00023004"/>
    </source>
</evidence>
<dbReference type="InterPro" id="IPR009056">
    <property type="entry name" value="Cyt_c-like_dom"/>
</dbReference>
<evidence type="ECO:0000256" key="1">
    <source>
        <dbReference type="ARBA" id="ARBA00022617"/>
    </source>
</evidence>
<gene>
    <name evidence="6" type="ORF">RM552_00530</name>
</gene>
<dbReference type="Proteomes" id="UP001253545">
    <property type="component" value="Unassembled WGS sequence"/>
</dbReference>
<dbReference type="InterPro" id="IPR036909">
    <property type="entry name" value="Cyt_c-like_dom_sf"/>
</dbReference>
<accession>A0ABU2ZL22</accession>
<proteinExistence type="predicted"/>
<keyword evidence="1 4" id="KW-0349">Heme</keyword>